<protein>
    <recommendedName>
        <fullName evidence="3">NADAR domain-containing protein</fullName>
    </recommendedName>
</protein>
<accession>A0A1I0BVC9</accession>
<evidence type="ECO:0000313" key="5">
    <source>
        <dbReference type="Proteomes" id="UP000198508"/>
    </source>
</evidence>
<dbReference type="Proteomes" id="UP000198508">
    <property type="component" value="Unassembled WGS sequence"/>
</dbReference>
<keyword evidence="5" id="KW-1185">Reference proteome</keyword>
<evidence type="ECO:0000313" key="4">
    <source>
        <dbReference type="EMBL" id="SET10424.1"/>
    </source>
</evidence>
<evidence type="ECO:0000259" key="3">
    <source>
        <dbReference type="Pfam" id="PF08719"/>
    </source>
</evidence>
<evidence type="ECO:0000256" key="2">
    <source>
        <dbReference type="ARBA" id="ARBA00000751"/>
    </source>
</evidence>
<organism evidence="4 5">
    <name type="scientific">Enterocloster lavalensis</name>
    <dbReference type="NCBI Taxonomy" id="460384"/>
    <lineage>
        <taxon>Bacteria</taxon>
        <taxon>Bacillati</taxon>
        <taxon>Bacillota</taxon>
        <taxon>Clostridia</taxon>
        <taxon>Lachnospirales</taxon>
        <taxon>Lachnospiraceae</taxon>
        <taxon>Enterocloster</taxon>
    </lineage>
</organism>
<feature type="domain" description="NADAR" evidence="3">
    <location>
        <begin position="23"/>
        <end position="180"/>
    </location>
</feature>
<reference evidence="5" key="1">
    <citation type="submission" date="2016-10" db="EMBL/GenBank/DDBJ databases">
        <authorList>
            <person name="Varghese N."/>
            <person name="Submissions S."/>
        </authorList>
    </citation>
    <scope>NUCLEOTIDE SEQUENCE [LARGE SCALE GENOMIC DNA]</scope>
    <source>
        <strain evidence="5">NLAE-zl-G277</strain>
    </source>
</reference>
<sequence length="190" mass="21573">MRYNRSDLIAETKRGKRYKYIFFWGHTPAADGQIGPSCLSQWWSCRFAVDGVEYSCAEQYMMAEKARMFGDREMLARILEAGHPKEMKAYGRAVRNFDPDRWDAACYDIVKAGNLAKFSQNPELWDYLKSTGTRILVEASPRDRIWGIGMGKSNPDAADPAKWRGTNLLGFALTEVRDILLEKESGGSGR</sequence>
<dbReference type="InterPro" id="IPR037238">
    <property type="entry name" value="YbiA-like_sf"/>
</dbReference>
<dbReference type="InterPro" id="IPR012816">
    <property type="entry name" value="NADAR"/>
</dbReference>
<evidence type="ECO:0000256" key="1">
    <source>
        <dbReference type="ARBA" id="ARBA00000022"/>
    </source>
</evidence>
<comment type="catalytic activity">
    <reaction evidence="1">
        <text>5-amino-6-(5-phospho-D-ribosylamino)uracil + H2O = 5,6-diaminouracil + D-ribose 5-phosphate</text>
        <dbReference type="Rhea" id="RHEA:55020"/>
        <dbReference type="ChEBI" id="CHEBI:15377"/>
        <dbReference type="ChEBI" id="CHEBI:46252"/>
        <dbReference type="ChEBI" id="CHEBI:58453"/>
        <dbReference type="ChEBI" id="CHEBI:78346"/>
    </reaction>
</comment>
<dbReference type="EMBL" id="FOIM01000002">
    <property type="protein sequence ID" value="SET10424.1"/>
    <property type="molecule type" value="Genomic_DNA"/>
</dbReference>
<comment type="catalytic activity">
    <reaction evidence="2">
        <text>2,5-diamino-6-hydroxy-4-(5-phosphoribosylamino)-pyrimidine + H2O = 2,5,6-triamino-4-hydroxypyrimidine + D-ribose 5-phosphate</text>
        <dbReference type="Rhea" id="RHEA:23436"/>
        <dbReference type="ChEBI" id="CHEBI:15377"/>
        <dbReference type="ChEBI" id="CHEBI:58614"/>
        <dbReference type="ChEBI" id="CHEBI:78346"/>
        <dbReference type="ChEBI" id="CHEBI:137796"/>
    </reaction>
</comment>
<dbReference type="RefSeq" id="WP_092360752.1">
    <property type="nucleotide sequence ID" value="NZ_CABJCG010000001.1"/>
</dbReference>
<proteinExistence type="predicted"/>
<gene>
    <name evidence="4" type="ORF">SAMN05216313_102129</name>
</gene>
<dbReference type="Gene3D" id="1.10.357.40">
    <property type="entry name" value="YbiA-like"/>
    <property type="match status" value="1"/>
</dbReference>
<dbReference type="NCBIfam" id="TIGR02464">
    <property type="entry name" value="ribofla_fusion"/>
    <property type="match status" value="1"/>
</dbReference>
<dbReference type="SUPFAM" id="SSF143990">
    <property type="entry name" value="YbiA-like"/>
    <property type="match status" value="1"/>
</dbReference>
<dbReference type="Pfam" id="PF08719">
    <property type="entry name" value="NADAR"/>
    <property type="match status" value="1"/>
</dbReference>
<dbReference type="GeneID" id="93277092"/>
<dbReference type="CDD" id="cd15457">
    <property type="entry name" value="NADAR"/>
    <property type="match status" value="1"/>
</dbReference>
<dbReference type="AlphaFoldDB" id="A0A1I0BVC9"/>
<dbReference type="STRING" id="460384.SAMN05216313_102129"/>
<name>A0A1I0BVC9_9FIRM</name>